<dbReference type="NCBIfam" id="TIGR01571">
    <property type="entry name" value="A_thal_Cys_rich"/>
    <property type="match status" value="1"/>
</dbReference>
<protein>
    <submittedName>
        <fullName evidence="2">Uncharacterized protein</fullName>
    </submittedName>
</protein>
<dbReference type="OrthoDB" id="1045822at2759"/>
<sequence length="136" mass="15107">MTQPPQLGQWTSGFCDCFSDCGSCCITYCCPCISVGEIVNVADRGQSSFCEGCCIYAALQFCLCGMGCFYSCMYRKKVREMFNLPASPCDDFFAECLCPLCSITQTYRELKNRGMDPSKGYQNAPQSAPAPQFMRK</sequence>
<gene>
    <name evidence="2" type="ORF">KP509_31G000100</name>
</gene>
<name>A0A8T2QUW4_CERRI</name>
<dbReference type="InterPro" id="IPR006461">
    <property type="entry name" value="PLAC_motif_containing"/>
</dbReference>
<evidence type="ECO:0000313" key="3">
    <source>
        <dbReference type="Proteomes" id="UP000825935"/>
    </source>
</evidence>
<organism evidence="2 3">
    <name type="scientific">Ceratopteris richardii</name>
    <name type="common">Triangle waterfern</name>
    <dbReference type="NCBI Taxonomy" id="49495"/>
    <lineage>
        <taxon>Eukaryota</taxon>
        <taxon>Viridiplantae</taxon>
        <taxon>Streptophyta</taxon>
        <taxon>Embryophyta</taxon>
        <taxon>Tracheophyta</taxon>
        <taxon>Polypodiopsida</taxon>
        <taxon>Polypodiidae</taxon>
        <taxon>Polypodiales</taxon>
        <taxon>Pteridineae</taxon>
        <taxon>Pteridaceae</taxon>
        <taxon>Parkerioideae</taxon>
        <taxon>Ceratopteris</taxon>
    </lineage>
</organism>
<dbReference type="PANTHER" id="PTHR15907">
    <property type="entry name" value="DUF614 FAMILY PROTEIN-RELATED"/>
    <property type="match status" value="1"/>
</dbReference>
<dbReference type="AlphaFoldDB" id="A0A8T2QUW4"/>
<comment type="caution">
    <text evidence="2">The sequence shown here is derived from an EMBL/GenBank/DDBJ whole genome shotgun (WGS) entry which is preliminary data.</text>
</comment>
<dbReference type="Proteomes" id="UP000825935">
    <property type="component" value="Chromosome 31"/>
</dbReference>
<reference evidence="2" key="1">
    <citation type="submission" date="2021-08" db="EMBL/GenBank/DDBJ databases">
        <title>WGS assembly of Ceratopteris richardii.</title>
        <authorList>
            <person name="Marchant D.B."/>
            <person name="Chen G."/>
            <person name="Jenkins J."/>
            <person name="Shu S."/>
            <person name="Leebens-Mack J."/>
            <person name="Grimwood J."/>
            <person name="Schmutz J."/>
            <person name="Soltis P."/>
            <person name="Soltis D."/>
            <person name="Chen Z.-H."/>
        </authorList>
    </citation>
    <scope>NUCLEOTIDE SEQUENCE</scope>
    <source>
        <strain evidence="2">Whitten #5841</strain>
        <tissue evidence="2">Leaf</tissue>
    </source>
</reference>
<keyword evidence="3" id="KW-1185">Reference proteome</keyword>
<evidence type="ECO:0000256" key="1">
    <source>
        <dbReference type="SAM" id="MobiDB-lite"/>
    </source>
</evidence>
<dbReference type="OMA" id="MAYQQPT"/>
<feature type="region of interest" description="Disordered" evidence="1">
    <location>
        <begin position="116"/>
        <end position="136"/>
    </location>
</feature>
<accession>A0A8T2QUW4</accession>
<dbReference type="EMBL" id="CM035436">
    <property type="protein sequence ID" value="KAH7287849.1"/>
    <property type="molecule type" value="Genomic_DNA"/>
</dbReference>
<proteinExistence type="predicted"/>
<evidence type="ECO:0000313" key="2">
    <source>
        <dbReference type="EMBL" id="KAH7287849.1"/>
    </source>
</evidence>
<dbReference type="Pfam" id="PF04749">
    <property type="entry name" value="PLAC8"/>
    <property type="match status" value="1"/>
</dbReference>